<dbReference type="EMBL" id="JBHTHU010000005">
    <property type="protein sequence ID" value="MFD0750327.1"/>
    <property type="molecule type" value="Genomic_DNA"/>
</dbReference>
<comment type="caution">
    <text evidence="3">The sequence shown here is derived from an EMBL/GenBank/DDBJ whole genome shotgun (WGS) entry which is preliminary data.</text>
</comment>
<reference evidence="4" key="1">
    <citation type="journal article" date="2019" name="Int. J. Syst. Evol. Microbiol.">
        <title>The Global Catalogue of Microorganisms (GCM) 10K type strain sequencing project: providing services to taxonomists for standard genome sequencing and annotation.</title>
        <authorList>
            <consortium name="The Broad Institute Genomics Platform"/>
            <consortium name="The Broad Institute Genome Sequencing Center for Infectious Disease"/>
            <person name="Wu L."/>
            <person name="Ma J."/>
        </authorList>
    </citation>
    <scope>NUCLEOTIDE SEQUENCE [LARGE SCALE GENOMIC DNA]</scope>
    <source>
        <strain evidence="4">CCUG 63418</strain>
    </source>
</reference>
<feature type="domain" description="DUF6265" evidence="2">
    <location>
        <begin position="30"/>
        <end position="133"/>
    </location>
</feature>
<dbReference type="Proteomes" id="UP001596958">
    <property type="component" value="Unassembled WGS sequence"/>
</dbReference>
<evidence type="ECO:0000313" key="4">
    <source>
        <dbReference type="Proteomes" id="UP001596958"/>
    </source>
</evidence>
<name>A0ABW2YY37_9SPHI</name>
<keyword evidence="1" id="KW-0732">Signal</keyword>
<evidence type="ECO:0000259" key="2">
    <source>
        <dbReference type="Pfam" id="PF19780"/>
    </source>
</evidence>
<protein>
    <submittedName>
        <fullName evidence="3">DUF6265 family protein</fullName>
    </submittedName>
</protein>
<keyword evidence="4" id="KW-1185">Reference proteome</keyword>
<gene>
    <name evidence="3" type="ORF">ACFQZS_09260</name>
</gene>
<evidence type="ECO:0000256" key="1">
    <source>
        <dbReference type="SAM" id="SignalP"/>
    </source>
</evidence>
<dbReference type="InterPro" id="IPR046232">
    <property type="entry name" value="DUF6265"/>
</dbReference>
<feature type="signal peptide" evidence="1">
    <location>
        <begin position="1"/>
        <end position="18"/>
    </location>
</feature>
<dbReference type="RefSeq" id="WP_377099488.1">
    <property type="nucleotide sequence ID" value="NZ_JBHTHU010000005.1"/>
</dbReference>
<dbReference type="Pfam" id="PF19780">
    <property type="entry name" value="DUF6265"/>
    <property type="match status" value="1"/>
</dbReference>
<evidence type="ECO:0000313" key="3">
    <source>
        <dbReference type="EMBL" id="MFD0750327.1"/>
    </source>
</evidence>
<sequence length="151" mass="17291">MKRFFPFVAILFCGFITADNFSALSALVGGTWKMKTANSYSCEQWVKVSGNELSSIAFDVKGKDTTVLERVRLVNKGGIISYNVTGAKSGDKTSFKLKSAKNNQYIFEDQTHDFPQRVIYHFIKPDSIHAWVDGKFKGKYEKIDYYYKRVR</sequence>
<feature type="chain" id="PRO_5045497171" evidence="1">
    <location>
        <begin position="19"/>
        <end position="151"/>
    </location>
</feature>
<proteinExistence type="predicted"/>
<accession>A0ABW2YY37</accession>
<organism evidence="3 4">
    <name type="scientific">Mucilaginibacter calamicampi</name>
    <dbReference type="NCBI Taxonomy" id="1302352"/>
    <lineage>
        <taxon>Bacteria</taxon>
        <taxon>Pseudomonadati</taxon>
        <taxon>Bacteroidota</taxon>
        <taxon>Sphingobacteriia</taxon>
        <taxon>Sphingobacteriales</taxon>
        <taxon>Sphingobacteriaceae</taxon>
        <taxon>Mucilaginibacter</taxon>
    </lineage>
</organism>